<keyword evidence="1" id="KW-0812">Transmembrane</keyword>
<comment type="caution">
    <text evidence="2">The sequence shown here is derived from an EMBL/GenBank/DDBJ whole genome shotgun (WGS) entry which is preliminary data.</text>
</comment>
<keyword evidence="1" id="KW-1133">Transmembrane helix</keyword>
<keyword evidence="3" id="KW-1185">Reference proteome</keyword>
<proteinExistence type="predicted"/>
<accession>A0A1X1TPH9</accession>
<dbReference type="PANTHER" id="PTHR35007:SF4">
    <property type="entry name" value="CONSERVED TRANSMEMBRANE PROTEIN-RELATED"/>
    <property type="match status" value="1"/>
</dbReference>
<sequence>MSGPAAAALALAAAALLGVSPRRRLAATVRPGGRLAETAGRWSVLGVATGAAVATTLVLPPCAWLAGAVFGITAAVRRHRRLRRRRARAESCALESALDALVGELRVGAHPVRAFAVGAAEAGHGGVAAGLGGVAARARLGADVATGLRDAAAASALPAQWERLAVYWQLGERHGLAIAALMQAAQRDITARHRFSARAEAGMAGARASAALLAGLPVLGVVLGQLIGARPIGFLLGAGGGTLMLIGVSLVCAGLLWSDRITSGAGGAGA</sequence>
<keyword evidence="1" id="KW-0472">Membrane</keyword>
<feature type="transmembrane region" description="Helical" evidence="1">
    <location>
        <begin position="50"/>
        <end position="76"/>
    </location>
</feature>
<protein>
    <recommendedName>
        <fullName evidence="4">Type II secretion system protein GspF domain-containing protein</fullName>
    </recommendedName>
</protein>
<dbReference type="EMBL" id="LQOT01000035">
    <property type="protein sequence ID" value="ORV46491.1"/>
    <property type="molecule type" value="Genomic_DNA"/>
</dbReference>
<dbReference type="Proteomes" id="UP000193465">
    <property type="component" value="Unassembled WGS sequence"/>
</dbReference>
<name>A0A1X1TPH9_9MYCO</name>
<evidence type="ECO:0008006" key="4">
    <source>
        <dbReference type="Google" id="ProtNLM"/>
    </source>
</evidence>
<dbReference type="RefSeq" id="WP_085128720.1">
    <property type="nucleotide sequence ID" value="NZ_LQOT01000035.1"/>
</dbReference>
<evidence type="ECO:0000256" key="1">
    <source>
        <dbReference type="SAM" id="Phobius"/>
    </source>
</evidence>
<organism evidence="2 3">
    <name type="scientific">Mycolicibacter engbaekii</name>
    <dbReference type="NCBI Taxonomy" id="188915"/>
    <lineage>
        <taxon>Bacteria</taxon>
        <taxon>Bacillati</taxon>
        <taxon>Actinomycetota</taxon>
        <taxon>Actinomycetes</taxon>
        <taxon>Mycobacteriales</taxon>
        <taxon>Mycobacteriaceae</taxon>
        <taxon>Mycolicibacter</taxon>
    </lineage>
</organism>
<reference evidence="2 3" key="1">
    <citation type="submission" date="2016-01" db="EMBL/GenBank/DDBJ databases">
        <title>The new phylogeny of the genus Mycobacterium.</title>
        <authorList>
            <person name="Tarcisio F."/>
            <person name="Conor M."/>
            <person name="Antonella G."/>
            <person name="Elisabetta G."/>
            <person name="Giulia F.S."/>
            <person name="Sara T."/>
            <person name="Anna F."/>
            <person name="Clotilde B."/>
            <person name="Roberto B."/>
            <person name="Veronica D.S."/>
            <person name="Fabio R."/>
            <person name="Monica P."/>
            <person name="Olivier J."/>
            <person name="Enrico T."/>
            <person name="Nicola S."/>
        </authorList>
    </citation>
    <scope>NUCLEOTIDE SEQUENCE [LARGE SCALE GENOMIC DNA]</scope>
    <source>
        <strain evidence="2 3">ATCC 27353</strain>
    </source>
</reference>
<dbReference type="AlphaFoldDB" id="A0A1X1TPH9"/>
<feature type="transmembrane region" description="Helical" evidence="1">
    <location>
        <begin position="208"/>
        <end position="228"/>
    </location>
</feature>
<gene>
    <name evidence="2" type="ORF">AWC02_10615</name>
</gene>
<evidence type="ECO:0000313" key="2">
    <source>
        <dbReference type="EMBL" id="ORV46491.1"/>
    </source>
</evidence>
<feature type="transmembrane region" description="Helical" evidence="1">
    <location>
        <begin position="234"/>
        <end position="257"/>
    </location>
</feature>
<evidence type="ECO:0000313" key="3">
    <source>
        <dbReference type="Proteomes" id="UP000193465"/>
    </source>
</evidence>
<dbReference type="STRING" id="188915.AWC02_10615"/>
<dbReference type="PANTHER" id="PTHR35007">
    <property type="entry name" value="INTEGRAL MEMBRANE PROTEIN-RELATED"/>
    <property type="match status" value="1"/>
</dbReference>